<accession>A0A382Y940</accession>
<organism evidence="1">
    <name type="scientific">marine metagenome</name>
    <dbReference type="NCBI Taxonomy" id="408172"/>
    <lineage>
        <taxon>unclassified sequences</taxon>
        <taxon>metagenomes</taxon>
        <taxon>ecological metagenomes</taxon>
    </lineage>
</organism>
<dbReference type="EMBL" id="UINC01173831">
    <property type="protein sequence ID" value="SVD79640.1"/>
    <property type="molecule type" value="Genomic_DNA"/>
</dbReference>
<name>A0A382Y940_9ZZZZ</name>
<feature type="non-terminal residue" evidence="1">
    <location>
        <position position="119"/>
    </location>
</feature>
<dbReference type="AlphaFoldDB" id="A0A382Y940"/>
<gene>
    <name evidence="1" type="ORF">METZ01_LOCUS432494</name>
</gene>
<reference evidence="1" key="1">
    <citation type="submission" date="2018-05" db="EMBL/GenBank/DDBJ databases">
        <authorList>
            <person name="Lanie J.A."/>
            <person name="Ng W.-L."/>
            <person name="Kazmierczak K.M."/>
            <person name="Andrzejewski T.M."/>
            <person name="Davidsen T.M."/>
            <person name="Wayne K.J."/>
            <person name="Tettelin H."/>
            <person name="Glass J.I."/>
            <person name="Rusch D."/>
            <person name="Podicherti R."/>
            <person name="Tsui H.-C.T."/>
            <person name="Winkler M.E."/>
        </authorList>
    </citation>
    <scope>NUCLEOTIDE SEQUENCE</scope>
</reference>
<proteinExistence type="predicted"/>
<sequence>MPDESRAILDSAASVLKVAAPVIARLPLFDISPVTARALKVPPTVEAPRFKAEASITSAFPPDPVVFKLTAPVNALVVVARVMSASLALVVKEEVPVTVSTTPCVILPVVAVMLRFPPT</sequence>
<protein>
    <submittedName>
        <fullName evidence="1">Uncharacterized protein</fullName>
    </submittedName>
</protein>
<evidence type="ECO:0000313" key="1">
    <source>
        <dbReference type="EMBL" id="SVD79640.1"/>
    </source>
</evidence>